<organism evidence="2 3">
    <name type="scientific">Candidatus Anaerotruncus excrementipullorum</name>
    <dbReference type="NCBI Taxonomy" id="2838465"/>
    <lineage>
        <taxon>Bacteria</taxon>
        <taxon>Bacillati</taxon>
        <taxon>Bacillota</taxon>
        <taxon>Clostridia</taxon>
        <taxon>Eubacteriales</taxon>
        <taxon>Oscillospiraceae</taxon>
        <taxon>Anaerotruncus</taxon>
    </lineage>
</organism>
<comment type="caution">
    <text evidence="2">The sequence shown here is derived from an EMBL/GenBank/DDBJ whole genome shotgun (WGS) entry which is preliminary data.</text>
</comment>
<evidence type="ECO:0000313" key="2">
    <source>
        <dbReference type="EMBL" id="HIX66180.1"/>
    </source>
</evidence>
<dbReference type="InterPro" id="IPR039422">
    <property type="entry name" value="MarR/SlyA-like"/>
</dbReference>
<dbReference type="PANTHER" id="PTHR33164">
    <property type="entry name" value="TRANSCRIPTIONAL REGULATOR, MARR FAMILY"/>
    <property type="match status" value="1"/>
</dbReference>
<dbReference type="Pfam" id="PF12802">
    <property type="entry name" value="MarR_2"/>
    <property type="match status" value="1"/>
</dbReference>
<dbReference type="AlphaFoldDB" id="A0A9D1WSV5"/>
<dbReference type="Gene3D" id="1.10.10.10">
    <property type="entry name" value="Winged helix-like DNA-binding domain superfamily/Winged helix DNA-binding domain"/>
    <property type="match status" value="1"/>
</dbReference>
<dbReference type="SUPFAM" id="SSF46785">
    <property type="entry name" value="Winged helix' DNA-binding domain"/>
    <property type="match status" value="1"/>
</dbReference>
<reference evidence="2" key="2">
    <citation type="submission" date="2021-04" db="EMBL/GenBank/DDBJ databases">
        <authorList>
            <person name="Gilroy R."/>
        </authorList>
    </citation>
    <scope>NUCLEOTIDE SEQUENCE</scope>
    <source>
        <strain evidence="2">CHK188-5543</strain>
    </source>
</reference>
<dbReference type="InterPro" id="IPR000835">
    <property type="entry name" value="HTH_MarR-typ"/>
</dbReference>
<feature type="domain" description="HTH marR-type" evidence="1">
    <location>
        <begin position="1"/>
        <end position="134"/>
    </location>
</feature>
<dbReference type="GO" id="GO:0006950">
    <property type="term" value="P:response to stress"/>
    <property type="evidence" value="ECO:0007669"/>
    <property type="project" value="TreeGrafter"/>
</dbReference>
<dbReference type="InterPro" id="IPR036388">
    <property type="entry name" value="WH-like_DNA-bd_sf"/>
</dbReference>
<dbReference type="GO" id="GO:0003700">
    <property type="term" value="F:DNA-binding transcription factor activity"/>
    <property type="evidence" value="ECO:0007669"/>
    <property type="project" value="InterPro"/>
</dbReference>
<reference evidence="2" key="1">
    <citation type="journal article" date="2021" name="PeerJ">
        <title>Extensive microbial diversity within the chicken gut microbiome revealed by metagenomics and culture.</title>
        <authorList>
            <person name="Gilroy R."/>
            <person name="Ravi A."/>
            <person name="Getino M."/>
            <person name="Pursley I."/>
            <person name="Horton D.L."/>
            <person name="Alikhan N.F."/>
            <person name="Baker D."/>
            <person name="Gharbi K."/>
            <person name="Hall N."/>
            <person name="Watson M."/>
            <person name="Adriaenssens E.M."/>
            <person name="Foster-Nyarko E."/>
            <person name="Jarju S."/>
            <person name="Secka A."/>
            <person name="Antonio M."/>
            <person name="Oren A."/>
            <person name="Chaudhuri R.R."/>
            <person name="La Ragione R."/>
            <person name="Hildebrand F."/>
            <person name="Pallen M.J."/>
        </authorList>
    </citation>
    <scope>NUCLEOTIDE SEQUENCE</scope>
    <source>
        <strain evidence="2">CHK188-5543</strain>
    </source>
</reference>
<accession>A0A9D1WSV5</accession>
<name>A0A9D1WSV5_9FIRM</name>
<dbReference type="SMART" id="SM00347">
    <property type="entry name" value="HTH_MARR"/>
    <property type="match status" value="1"/>
</dbReference>
<sequence>MDYRQLAQQLVDLQGALHRLPISRELPPLEGGLYFVLHYLAGHPGVHPRELSREMGVSTARTAVLLRQLEERGMLQRQADTTDSRQTLVTITPAGLQAAQEKWEQVVHAVAALLEQLGPEDAQALLRIQGRLLQIAACGSLRSCPHG</sequence>
<gene>
    <name evidence="2" type="ORF">H9736_08035</name>
</gene>
<proteinExistence type="predicted"/>
<protein>
    <submittedName>
        <fullName evidence="2">Transcriptional regulator</fullName>
    </submittedName>
</protein>
<evidence type="ECO:0000313" key="3">
    <source>
        <dbReference type="Proteomes" id="UP000886800"/>
    </source>
</evidence>
<evidence type="ECO:0000259" key="1">
    <source>
        <dbReference type="PROSITE" id="PS50995"/>
    </source>
</evidence>
<dbReference type="Proteomes" id="UP000886800">
    <property type="component" value="Unassembled WGS sequence"/>
</dbReference>
<dbReference type="PANTHER" id="PTHR33164:SF43">
    <property type="entry name" value="HTH-TYPE TRANSCRIPTIONAL REPRESSOR YETL"/>
    <property type="match status" value="1"/>
</dbReference>
<dbReference type="InterPro" id="IPR036390">
    <property type="entry name" value="WH_DNA-bd_sf"/>
</dbReference>
<dbReference type="EMBL" id="DXES01000173">
    <property type="protein sequence ID" value="HIX66180.1"/>
    <property type="molecule type" value="Genomic_DNA"/>
</dbReference>
<dbReference type="PRINTS" id="PR00598">
    <property type="entry name" value="HTHMARR"/>
</dbReference>
<dbReference type="PROSITE" id="PS50995">
    <property type="entry name" value="HTH_MARR_2"/>
    <property type="match status" value="1"/>
</dbReference>